<dbReference type="Gene3D" id="3.30.70.270">
    <property type="match status" value="1"/>
</dbReference>
<feature type="domain" description="PAC" evidence="3">
    <location>
        <begin position="155"/>
        <end position="207"/>
    </location>
</feature>
<feature type="domain" description="EAL" evidence="4">
    <location>
        <begin position="381"/>
        <end position="635"/>
    </location>
</feature>
<dbReference type="PANTHER" id="PTHR44757">
    <property type="entry name" value="DIGUANYLATE CYCLASE DGCP"/>
    <property type="match status" value="1"/>
</dbReference>
<dbReference type="InterPro" id="IPR052155">
    <property type="entry name" value="Biofilm_reg_signaling"/>
</dbReference>
<dbReference type="CDD" id="cd00130">
    <property type="entry name" value="PAS"/>
    <property type="match status" value="1"/>
</dbReference>
<evidence type="ECO:0000313" key="7">
    <source>
        <dbReference type="Proteomes" id="UP001305928"/>
    </source>
</evidence>
<feature type="transmembrane region" description="Helical" evidence="1">
    <location>
        <begin position="12"/>
        <end position="32"/>
    </location>
</feature>
<dbReference type="NCBIfam" id="TIGR00254">
    <property type="entry name" value="GGDEF"/>
    <property type="match status" value="1"/>
</dbReference>
<dbReference type="InterPro" id="IPR043128">
    <property type="entry name" value="Rev_trsase/Diguanyl_cyclase"/>
</dbReference>
<dbReference type="Proteomes" id="UP001305928">
    <property type="component" value="Chromosome"/>
</dbReference>
<dbReference type="InterPro" id="IPR000700">
    <property type="entry name" value="PAS-assoc_C"/>
</dbReference>
<dbReference type="SMART" id="SM00267">
    <property type="entry name" value="GGDEF"/>
    <property type="match status" value="1"/>
</dbReference>
<proteinExistence type="predicted"/>
<feature type="domain" description="PAS" evidence="2">
    <location>
        <begin position="82"/>
        <end position="127"/>
    </location>
</feature>
<feature type="domain" description="GGDEF" evidence="5">
    <location>
        <begin position="239"/>
        <end position="372"/>
    </location>
</feature>
<dbReference type="PROSITE" id="PS50887">
    <property type="entry name" value="GGDEF"/>
    <property type="match status" value="1"/>
</dbReference>
<dbReference type="PANTHER" id="PTHR44757:SF2">
    <property type="entry name" value="BIOFILM ARCHITECTURE MAINTENANCE PROTEIN MBAA"/>
    <property type="match status" value="1"/>
</dbReference>
<dbReference type="SMART" id="SM00052">
    <property type="entry name" value="EAL"/>
    <property type="match status" value="1"/>
</dbReference>
<evidence type="ECO:0000259" key="5">
    <source>
        <dbReference type="PROSITE" id="PS50887"/>
    </source>
</evidence>
<dbReference type="Pfam" id="PF00990">
    <property type="entry name" value="GGDEF"/>
    <property type="match status" value="1"/>
</dbReference>
<evidence type="ECO:0000259" key="4">
    <source>
        <dbReference type="PROSITE" id="PS50883"/>
    </source>
</evidence>
<dbReference type="InterPro" id="IPR029787">
    <property type="entry name" value="Nucleotide_cyclase"/>
</dbReference>
<evidence type="ECO:0000259" key="2">
    <source>
        <dbReference type="PROSITE" id="PS50112"/>
    </source>
</evidence>
<accession>A0ABZ0PUZ9</accession>
<feature type="transmembrane region" description="Helical" evidence="1">
    <location>
        <begin position="44"/>
        <end position="62"/>
    </location>
</feature>
<dbReference type="SUPFAM" id="SSF55785">
    <property type="entry name" value="PYP-like sensor domain (PAS domain)"/>
    <property type="match status" value="1"/>
</dbReference>
<dbReference type="SUPFAM" id="SSF55073">
    <property type="entry name" value="Nucleotide cyclase"/>
    <property type="match status" value="1"/>
</dbReference>
<dbReference type="InterPro" id="IPR000014">
    <property type="entry name" value="PAS"/>
</dbReference>
<name>A0ABZ0PUZ9_9PSED</name>
<dbReference type="PROSITE" id="PS50883">
    <property type="entry name" value="EAL"/>
    <property type="match status" value="1"/>
</dbReference>
<dbReference type="Gene3D" id="3.20.20.450">
    <property type="entry name" value="EAL domain"/>
    <property type="match status" value="1"/>
</dbReference>
<keyword evidence="7" id="KW-1185">Reference proteome</keyword>
<dbReference type="SMART" id="SM00091">
    <property type="entry name" value="PAS"/>
    <property type="match status" value="1"/>
</dbReference>
<dbReference type="InterPro" id="IPR001633">
    <property type="entry name" value="EAL_dom"/>
</dbReference>
<dbReference type="RefSeq" id="WP_318644121.1">
    <property type="nucleotide sequence ID" value="NZ_CP137892.1"/>
</dbReference>
<dbReference type="Pfam" id="PF00563">
    <property type="entry name" value="EAL"/>
    <property type="match status" value="1"/>
</dbReference>
<dbReference type="PROSITE" id="PS50113">
    <property type="entry name" value="PAC"/>
    <property type="match status" value="1"/>
</dbReference>
<evidence type="ECO:0000313" key="6">
    <source>
        <dbReference type="EMBL" id="WPC04982.1"/>
    </source>
</evidence>
<dbReference type="SUPFAM" id="SSF141868">
    <property type="entry name" value="EAL domain-like"/>
    <property type="match status" value="1"/>
</dbReference>
<keyword evidence="1" id="KW-0472">Membrane</keyword>
<dbReference type="InterPro" id="IPR000160">
    <property type="entry name" value="GGDEF_dom"/>
</dbReference>
<dbReference type="Pfam" id="PF13426">
    <property type="entry name" value="PAS_9"/>
    <property type="match status" value="1"/>
</dbReference>
<dbReference type="InterPro" id="IPR035965">
    <property type="entry name" value="PAS-like_dom_sf"/>
</dbReference>
<keyword evidence="1" id="KW-1133">Transmembrane helix</keyword>
<dbReference type="CDD" id="cd01948">
    <property type="entry name" value="EAL"/>
    <property type="match status" value="1"/>
</dbReference>
<reference evidence="6 7" key="1">
    <citation type="submission" date="2023-11" db="EMBL/GenBank/DDBJ databases">
        <title>Complete genome of Pseudomonas benzenivorans BA3361.</title>
        <authorList>
            <person name="Shin S.Y."/>
            <person name="Song J."/>
            <person name="Kang H."/>
        </authorList>
    </citation>
    <scope>NUCLEOTIDE SEQUENCE [LARGE SCALE GENOMIC DNA]</scope>
    <source>
        <strain evidence="6 7">HNIBRBA3361</strain>
    </source>
</reference>
<evidence type="ECO:0000256" key="1">
    <source>
        <dbReference type="SAM" id="Phobius"/>
    </source>
</evidence>
<dbReference type="Gene3D" id="3.30.450.20">
    <property type="entry name" value="PAS domain"/>
    <property type="match status" value="1"/>
</dbReference>
<organism evidence="6 7">
    <name type="scientific">Pseudomonas benzenivorans</name>
    <dbReference type="NCBI Taxonomy" id="556533"/>
    <lineage>
        <taxon>Bacteria</taxon>
        <taxon>Pseudomonadati</taxon>
        <taxon>Pseudomonadota</taxon>
        <taxon>Gammaproteobacteria</taxon>
        <taxon>Pseudomonadales</taxon>
        <taxon>Pseudomonadaceae</taxon>
        <taxon>Pseudomonas</taxon>
    </lineage>
</organism>
<dbReference type="NCBIfam" id="NF045675">
    <property type="entry name" value="PhdiestaseDibA"/>
    <property type="match status" value="1"/>
</dbReference>
<protein>
    <submittedName>
        <fullName evidence="6">EAL domain-containing protein</fullName>
    </submittedName>
</protein>
<dbReference type="PROSITE" id="PS50112">
    <property type="entry name" value="PAS"/>
    <property type="match status" value="1"/>
</dbReference>
<keyword evidence="1" id="KW-0812">Transmembrane</keyword>
<dbReference type="NCBIfam" id="TIGR00229">
    <property type="entry name" value="sensory_box"/>
    <property type="match status" value="1"/>
</dbReference>
<dbReference type="CDD" id="cd01949">
    <property type="entry name" value="GGDEF"/>
    <property type="match status" value="1"/>
</dbReference>
<dbReference type="EMBL" id="CP137892">
    <property type="protein sequence ID" value="WPC04982.1"/>
    <property type="molecule type" value="Genomic_DNA"/>
</dbReference>
<sequence length="644" mass="70830">MNTRLGASRLTLLYLLAAGLWVLLGDSWLAALGLDSTQLNRLQSVKGLLFVLLSGALLYGLLRVQQHRLTRSSRDLGASEDSLRQAAAVFESTQEGVLVTDAEQRIVHVNPAFSRITGYSAAEVLGQRPSLLKSGRHDGAFYQALWEALQRHGSWSGEVWNRRKSGEVYPQWHCIRAIHDERGRIGHYVAVFSDISALKRSERELNQLAHYDPLSNLPNRLLFTERLAHAFDRTTRTQSHGALLLIDLDHFKHINESLSHNVGDLLLQAVGERFAAQLSDGMTLARLGGDEFGLLCEPCASPDQAADLAQQLLHSLASPFLLAGRELYIGASIGISLFPEAIDSVEQVLRNADSALFKAKSNGREGFAFYDQALTQYARQRVELVGALRQALDNAQLRLHYQPLHDLQDGRLVGVEALVRWQHPQRGLVPPAEFIPIAEDSGLIGAIDAWVLERACRQMVAWQAAGAELEFVAVNVSGRLFNRGELDLQVTRVLAATGLDPACLELEVTESAVMENPDAALLRLERLRQLGVGLAIDDFGTGYSSLARLKRLPVHKLKLDQSFVRGLPHDSDDAAITRAVIALGQSLELRVVAEGIERPEQVEFLRQLGCDYGQGYHFGRPVTAERIGRAADPATLASEPLGAP</sequence>
<dbReference type="InterPro" id="IPR035919">
    <property type="entry name" value="EAL_sf"/>
</dbReference>
<gene>
    <name evidence="6" type="ORF">SBP02_19855</name>
</gene>
<evidence type="ECO:0000259" key="3">
    <source>
        <dbReference type="PROSITE" id="PS50113"/>
    </source>
</evidence>